<dbReference type="AlphaFoldDB" id="A0A451AUK1"/>
<dbReference type="EMBL" id="CAADFY010000023">
    <property type="protein sequence ID" value="VFK53547.1"/>
    <property type="molecule type" value="Genomic_DNA"/>
</dbReference>
<evidence type="ECO:0000313" key="2">
    <source>
        <dbReference type="EMBL" id="VFK69567.1"/>
    </source>
</evidence>
<dbReference type="EMBL" id="CAADFV010000199">
    <property type="protein sequence ID" value="VFK69567.1"/>
    <property type="molecule type" value="Genomic_DNA"/>
</dbReference>
<accession>A0A451AUK1</accession>
<organism evidence="2">
    <name type="scientific">Candidatus Kentrum sp. TUN</name>
    <dbReference type="NCBI Taxonomy" id="2126343"/>
    <lineage>
        <taxon>Bacteria</taxon>
        <taxon>Pseudomonadati</taxon>
        <taxon>Pseudomonadota</taxon>
        <taxon>Gammaproteobacteria</taxon>
        <taxon>Candidatus Kentrum</taxon>
    </lineage>
</organism>
<proteinExistence type="predicted"/>
<gene>
    <name evidence="2" type="ORF">BECKTUN1418E_GA0071001_11992</name>
    <name evidence="1" type="ORF">BECKTUN1418F_GA0071002_102323</name>
</gene>
<evidence type="ECO:0000313" key="1">
    <source>
        <dbReference type="EMBL" id="VFK53547.1"/>
    </source>
</evidence>
<name>A0A451AUK1_9GAMM</name>
<reference evidence="2" key="1">
    <citation type="submission" date="2019-02" db="EMBL/GenBank/DDBJ databases">
        <authorList>
            <person name="Gruber-Vodicka R. H."/>
            <person name="Seah K. B. B."/>
        </authorList>
    </citation>
    <scope>NUCLEOTIDE SEQUENCE</scope>
    <source>
        <strain evidence="2">BECK_BY2</strain>
        <strain evidence="1">BECK_BY3</strain>
    </source>
</reference>
<protein>
    <submittedName>
        <fullName evidence="2">Uncharacterized protein</fullName>
    </submittedName>
</protein>
<sequence>MDEGSEGTINAMTQWRTSALTEIYQTAGVAGIEDLITACANPPIVGNILAETAWRDDIPWPEWIIAKGEDFTLGTPMTQCISGFLCASYSQASNNLPQKVIALGQQAGWDAVKFARFLVLAKPEPETWQLAKICGPKVHAAYWQNVQPRLFRYQEDPEFVLEHLLEAKRPRTVLGCCAASLDRISPRHIYVALQQFLQGEESDVPQIDSYDLTEMLEHLEKSGEIEKTELIRLEFSLFPALGYGQETHAAALYEGVMSEPALFTELICLCYKPKHGEQEEATEVTQAAAKYAYGVLHACKRLPGTRTDGSIDGETFTQFINKTRQLCRDADRLDVCDSKLGEILAHAPADKDGIWPCTPVRKLLDRPELEEMRLGFNIGTNNKRGVTTRGFLDGGDQERDLAAHYREQAERLHNSYPNVAAMLEEIAKGYECDGKGEDVQASLRKEQF</sequence>